<keyword evidence="2" id="KW-0238">DNA-binding</keyword>
<keyword evidence="4" id="KW-0378">Hydrolase</keyword>
<keyword evidence="4" id="KW-0540">Nuclease</keyword>
<keyword evidence="3" id="KW-0175">Coiled coil</keyword>
<dbReference type="Proteomes" id="UP001597199">
    <property type="component" value="Unassembled WGS sequence"/>
</dbReference>
<dbReference type="GO" id="GO:0004519">
    <property type="term" value="F:endonuclease activity"/>
    <property type="evidence" value="ECO:0007669"/>
    <property type="project" value="UniProtKB-KW"/>
</dbReference>
<evidence type="ECO:0000256" key="2">
    <source>
        <dbReference type="ARBA" id="ARBA00023125"/>
    </source>
</evidence>
<sequence length="147" mass="16207">MIDFNSWERVRLGDVAEFGRAKAGHIYPHGASTFQISATRGKVGYLEKPGTVPAKDAVIIPQAGINPRYFNIVMQMNAAEFMRIYATGLNVQEHELANFPIDLHNGDTQDAIVKMVRAVDDKADEAQAELQAMQGLKAKMQDSLFVG</sequence>
<dbReference type="Gene3D" id="3.90.220.20">
    <property type="entry name" value="DNA methylase specificity domains"/>
    <property type="match status" value="1"/>
</dbReference>
<evidence type="ECO:0000256" key="3">
    <source>
        <dbReference type="SAM" id="Coils"/>
    </source>
</evidence>
<dbReference type="InterPro" id="IPR044946">
    <property type="entry name" value="Restrct_endonuc_typeI_TRD_sf"/>
</dbReference>
<protein>
    <submittedName>
        <fullName evidence="4">Restriction endonuclease subunit S</fullName>
    </submittedName>
</protein>
<evidence type="ECO:0000256" key="1">
    <source>
        <dbReference type="ARBA" id="ARBA00022747"/>
    </source>
</evidence>
<dbReference type="SUPFAM" id="SSF116734">
    <property type="entry name" value="DNA methylase specificity domain"/>
    <property type="match status" value="1"/>
</dbReference>
<accession>A0ABW4BF39</accession>
<dbReference type="RefSeq" id="WP_204119406.1">
    <property type="nucleotide sequence ID" value="NZ_BOLV01000015.1"/>
</dbReference>
<reference evidence="5" key="1">
    <citation type="journal article" date="2019" name="Int. J. Syst. Evol. Microbiol.">
        <title>The Global Catalogue of Microorganisms (GCM) 10K type strain sequencing project: providing services to taxonomists for standard genome sequencing and annotation.</title>
        <authorList>
            <consortium name="The Broad Institute Genomics Platform"/>
            <consortium name="The Broad Institute Genome Sequencing Center for Infectious Disease"/>
            <person name="Wu L."/>
            <person name="Ma J."/>
        </authorList>
    </citation>
    <scope>NUCLEOTIDE SEQUENCE [LARGE SCALE GENOMIC DNA]</scope>
    <source>
        <strain evidence="5">CCM 9110</strain>
    </source>
</reference>
<keyword evidence="1" id="KW-0680">Restriction system</keyword>
<evidence type="ECO:0000313" key="5">
    <source>
        <dbReference type="Proteomes" id="UP001597199"/>
    </source>
</evidence>
<keyword evidence="4" id="KW-0255">Endonuclease</keyword>
<feature type="coiled-coil region" evidence="3">
    <location>
        <begin position="116"/>
        <end position="143"/>
    </location>
</feature>
<keyword evidence="5" id="KW-1185">Reference proteome</keyword>
<dbReference type="EMBL" id="JBHTOA010000020">
    <property type="protein sequence ID" value="MFD1398621.1"/>
    <property type="molecule type" value="Genomic_DNA"/>
</dbReference>
<organism evidence="4 5">
    <name type="scientific">Lacticaseibacillus suilingensis</name>
    <dbReference type="NCBI Taxonomy" id="2799577"/>
    <lineage>
        <taxon>Bacteria</taxon>
        <taxon>Bacillati</taxon>
        <taxon>Bacillota</taxon>
        <taxon>Bacilli</taxon>
        <taxon>Lactobacillales</taxon>
        <taxon>Lactobacillaceae</taxon>
        <taxon>Lacticaseibacillus</taxon>
    </lineage>
</organism>
<proteinExistence type="predicted"/>
<evidence type="ECO:0000313" key="4">
    <source>
        <dbReference type="EMBL" id="MFD1398621.1"/>
    </source>
</evidence>
<gene>
    <name evidence="4" type="ORF">ACFQ41_04815</name>
</gene>
<name>A0ABW4BF39_9LACO</name>
<dbReference type="Gene3D" id="1.10.287.1120">
    <property type="entry name" value="Bipartite methylase S protein"/>
    <property type="match status" value="1"/>
</dbReference>
<comment type="caution">
    <text evidence="4">The sequence shown here is derived from an EMBL/GenBank/DDBJ whole genome shotgun (WGS) entry which is preliminary data.</text>
</comment>